<gene>
    <name evidence="4" type="ORF">P7K49_030932</name>
</gene>
<keyword evidence="2" id="KW-0677">Repeat</keyword>
<reference evidence="4 5" key="1">
    <citation type="submission" date="2023-05" db="EMBL/GenBank/DDBJ databases">
        <title>B98-5 Cell Line De Novo Hybrid Assembly: An Optical Mapping Approach.</title>
        <authorList>
            <person name="Kananen K."/>
            <person name="Auerbach J.A."/>
            <person name="Kautto E."/>
            <person name="Blachly J.S."/>
        </authorList>
    </citation>
    <scope>NUCLEOTIDE SEQUENCE [LARGE SCALE GENOMIC DNA]</scope>
    <source>
        <strain evidence="4">B95-8</strain>
        <tissue evidence="4">Cell line</tissue>
    </source>
</reference>
<keyword evidence="5" id="KW-1185">Reference proteome</keyword>
<dbReference type="SUPFAM" id="SSF81296">
    <property type="entry name" value="E set domains"/>
    <property type="match status" value="2"/>
</dbReference>
<sequence>MQQELRLYSGSQQDFTRWLGTKKAEYGQKNLMTSLPGSPFRVPVKDVVDPSKVKIAGPGLGSGVRARVLQSFTVDSSKAGLAPLEVRVLGPREGEKKEKLYLDIRLYYEGLSNNSLLILADEMDSQSWRSPLKALSEFFKGDPKGDFNETGLVEPVNVVDNGDGTHTVTYTPSQEGPYMVSVKYADEEIPRSPFKVKVLPTYDASKVTASGPGLSSYGVPASLPVDFAIDARDAGEGLLAVQITVTWSYFLSQTVILRLNFRPVLGA</sequence>
<protein>
    <submittedName>
        <fullName evidence="4">Uncharacterized protein</fullName>
    </submittedName>
</protein>
<dbReference type="InterPro" id="IPR017868">
    <property type="entry name" value="Filamin/ABP280_repeat-like"/>
</dbReference>
<evidence type="ECO:0000256" key="2">
    <source>
        <dbReference type="ARBA" id="ARBA00022737"/>
    </source>
</evidence>
<feature type="repeat" description="Filamin" evidence="3">
    <location>
        <begin position="199"/>
        <end position="244"/>
    </location>
</feature>
<feature type="repeat" description="Filamin" evidence="3">
    <location>
        <begin position="45"/>
        <end position="198"/>
    </location>
</feature>
<organism evidence="4 5">
    <name type="scientific">Saguinus oedipus</name>
    <name type="common">Cotton-top tamarin</name>
    <name type="synonym">Oedipomidas oedipus</name>
    <dbReference type="NCBI Taxonomy" id="9490"/>
    <lineage>
        <taxon>Eukaryota</taxon>
        <taxon>Metazoa</taxon>
        <taxon>Chordata</taxon>
        <taxon>Craniata</taxon>
        <taxon>Vertebrata</taxon>
        <taxon>Euteleostomi</taxon>
        <taxon>Mammalia</taxon>
        <taxon>Eutheria</taxon>
        <taxon>Euarchontoglires</taxon>
        <taxon>Primates</taxon>
        <taxon>Haplorrhini</taxon>
        <taxon>Platyrrhini</taxon>
        <taxon>Cebidae</taxon>
        <taxon>Callitrichinae</taxon>
        <taxon>Saguinus</taxon>
    </lineage>
</organism>
<dbReference type="PANTHER" id="PTHR38537">
    <property type="entry name" value="JITTERBUG, ISOFORM N"/>
    <property type="match status" value="1"/>
</dbReference>
<accession>A0ABQ9U3K7</accession>
<dbReference type="PANTHER" id="PTHR38537:SF8">
    <property type="entry name" value="FILAMIN-A"/>
    <property type="match status" value="1"/>
</dbReference>
<dbReference type="Proteomes" id="UP001266305">
    <property type="component" value="Unassembled WGS sequence"/>
</dbReference>
<dbReference type="PROSITE" id="PS50194">
    <property type="entry name" value="FILAMIN_REPEAT"/>
    <property type="match status" value="2"/>
</dbReference>
<evidence type="ECO:0000256" key="3">
    <source>
        <dbReference type="PROSITE-ProRule" id="PRU00087"/>
    </source>
</evidence>
<evidence type="ECO:0000313" key="4">
    <source>
        <dbReference type="EMBL" id="KAK2091648.1"/>
    </source>
</evidence>
<dbReference type="InterPro" id="IPR001298">
    <property type="entry name" value="Filamin/ABP280_rpt"/>
</dbReference>
<dbReference type="InterPro" id="IPR044801">
    <property type="entry name" value="Filamin"/>
</dbReference>
<dbReference type="Gene3D" id="2.60.40.10">
    <property type="entry name" value="Immunoglobulins"/>
    <property type="match status" value="2"/>
</dbReference>
<evidence type="ECO:0000313" key="5">
    <source>
        <dbReference type="Proteomes" id="UP001266305"/>
    </source>
</evidence>
<dbReference type="InterPro" id="IPR013783">
    <property type="entry name" value="Ig-like_fold"/>
</dbReference>
<name>A0ABQ9U3K7_SAGOE</name>
<dbReference type="InterPro" id="IPR014756">
    <property type="entry name" value="Ig_E-set"/>
</dbReference>
<proteinExistence type="inferred from homology"/>
<comment type="caution">
    <text evidence="4">The sequence shown here is derived from an EMBL/GenBank/DDBJ whole genome shotgun (WGS) entry which is preliminary data.</text>
</comment>
<comment type="similarity">
    <text evidence="1">Belongs to the filamin family.</text>
</comment>
<dbReference type="Pfam" id="PF00630">
    <property type="entry name" value="Filamin"/>
    <property type="match status" value="1"/>
</dbReference>
<dbReference type="SMART" id="SM00557">
    <property type="entry name" value="IG_FLMN"/>
    <property type="match status" value="1"/>
</dbReference>
<evidence type="ECO:0000256" key="1">
    <source>
        <dbReference type="ARBA" id="ARBA00009238"/>
    </source>
</evidence>
<dbReference type="EMBL" id="JASSZA010000016">
    <property type="protein sequence ID" value="KAK2091648.1"/>
    <property type="molecule type" value="Genomic_DNA"/>
</dbReference>